<dbReference type="Pfam" id="PF07734">
    <property type="entry name" value="FBA_1"/>
    <property type="match status" value="1"/>
</dbReference>
<evidence type="ECO:0000259" key="1">
    <source>
        <dbReference type="PROSITE" id="PS50181"/>
    </source>
</evidence>
<feature type="domain" description="F-box" evidence="1">
    <location>
        <begin position="5"/>
        <end position="50"/>
    </location>
</feature>
<dbReference type="InterPro" id="IPR011043">
    <property type="entry name" value="Gal_Oxase/kelch_b-propeller"/>
</dbReference>
<comment type="caution">
    <text evidence="2">The sequence shown here is derived from an EMBL/GenBank/DDBJ whole genome shotgun (WGS) entry which is preliminary data.</text>
</comment>
<dbReference type="EMBL" id="CACVBM020001262">
    <property type="protein sequence ID" value="CAA7042121.1"/>
    <property type="molecule type" value="Genomic_DNA"/>
</dbReference>
<dbReference type="SUPFAM" id="SSF81383">
    <property type="entry name" value="F-box domain"/>
    <property type="match status" value="1"/>
</dbReference>
<dbReference type="SMART" id="SM00256">
    <property type="entry name" value="FBOX"/>
    <property type="match status" value="1"/>
</dbReference>
<name>A0A6D2K1U6_9BRAS</name>
<dbReference type="PANTHER" id="PTHR31672">
    <property type="entry name" value="BNACNNG10540D PROTEIN"/>
    <property type="match status" value="1"/>
</dbReference>
<dbReference type="InterPro" id="IPR017451">
    <property type="entry name" value="F-box-assoc_interact_dom"/>
</dbReference>
<evidence type="ECO:0000313" key="2">
    <source>
        <dbReference type="EMBL" id="CAA7042121.1"/>
    </source>
</evidence>
<accession>A0A6D2K1U6</accession>
<dbReference type="InterPro" id="IPR050796">
    <property type="entry name" value="SCF_F-box_component"/>
</dbReference>
<dbReference type="InterPro" id="IPR001810">
    <property type="entry name" value="F-box_dom"/>
</dbReference>
<protein>
    <recommendedName>
        <fullName evidence="1">F-box domain-containing protein</fullName>
    </recommendedName>
</protein>
<gene>
    <name evidence="2" type="ORF">MERR_LOCUS29356</name>
</gene>
<dbReference type="Pfam" id="PF00646">
    <property type="entry name" value="F-box"/>
    <property type="match status" value="1"/>
</dbReference>
<reference evidence="2" key="1">
    <citation type="submission" date="2020-01" db="EMBL/GenBank/DDBJ databases">
        <authorList>
            <person name="Mishra B."/>
        </authorList>
    </citation>
    <scope>NUCLEOTIDE SEQUENCE [LARGE SCALE GENOMIC DNA]</scope>
</reference>
<dbReference type="PANTHER" id="PTHR31672:SF13">
    <property type="entry name" value="F-BOX PROTEIN CPR30-LIKE"/>
    <property type="match status" value="1"/>
</dbReference>
<sequence>MTPTTTTISNLPAELVEEIISRIPLTSMRAVRLTCRKWDTLSKSGSFTKLHMGKITAAAAAAREKGESPPVILLTDQQLYLMSVTPTSEIDADPSTEPKGEHFTCCLKDDSDQQVKIHQIYYCEGLLLCILKDDDRIVVWNPYWGQTRWIKLRFYFRRPMDRLDWCRYALGYSETERKKKSYKILRFLDFDIQQWACGNGDRTGGEIFWYEIYDLDSGEWKTIDVGTPHWRLSFESLGVSLKGNTYWRASLRRNTWNDGLAHHLICFDYTRNRFGPLLPLPFEPLECEIVTLSCVGEEKLAVLYQKDDPPSTTEVWITQTIEAEKVSWIKLLTLDAVPFEFSFSFGSFLVDEEKKAALVFDVHRHAKRCIVYGIGEAGYFRKLHLHEYTKTVLEFDFRACSYVPSLAQIKQPRGGQREQESTSETVLATQKTLSLDAFVERLKAQRLKI</sequence>
<dbReference type="PROSITE" id="PS50181">
    <property type="entry name" value="FBOX"/>
    <property type="match status" value="1"/>
</dbReference>
<dbReference type="InterPro" id="IPR006527">
    <property type="entry name" value="F-box-assoc_dom_typ1"/>
</dbReference>
<proteinExistence type="predicted"/>
<dbReference type="SUPFAM" id="SSF50965">
    <property type="entry name" value="Galactose oxidase, central domain"/>
    <property type="match status" value="1"/>
</dbReference>
<dbReference type="Proteomes" id="UP000467841">
    <property type="component" value="Unassembled WGS sequence"/>
</dbReference>
<dbReference type="Gene3D" id="1.20.1280.50">
    <property type="match status" value="1"/>
</dbReference>
<evidence type="ECO:0000313" key="3">
    <source>
        <dbReference type="Proteomes" id="UP000467841"/>
    </source>
</evidence>
<organism evidence="2 3">
    <name type="scientific">Microthlaspi erraticum</name>
    <dbReference type="NCBI Taxonomy" id="1685480"/>
    <lineage>
        <taxon>Eukaryota</taxon>
        <taxon>Viridiplantae</taxon>
        <taxon>Streptophyta</taxon>
        <taxon>Embryophyta</taxon>
        <taxon>Tracheophyta</taxon>
        <taxon>Spermatophyta</taxon>
        <taxon>Magnoliopsida</taxon>
        <taxon>eudicotyledons</taxon>
        <taxon>Gunneridae</taxon>
        <taxon>Pentapetalae</taxon>
        <taxon>rosids</taxon>
        <taxon>malvids</taxon>
        <taxon>Brassicales</taxon>
        <taxon>Brassicaceae</taxon>
        <taxon>Coluteocarpeae</taxon>
        <taxon>Microthlaspi</taxon>
    </lineage>
</organism>
<dbReference type="InterPro" id="IPR036047">
    <property type="entry name" value="F-box-like_dom_sf"/>
</dbReference>
<dbReference type="AlphaFoldDB" id="A0A6D2K1U6"/>
<dbReference type="NCBIfam" id="TIGR01640">
    <property type="entry name" value="F_box_assoc_1"/>
    <property type="match status" value="1"/>
</dbReference>
<keyword evidence="3" id="KW-1185">Reference proteome</keyword>
<dbReference type="OrthoDB" id="1031700at2759"/>